<keyword evidence="6 9" id="KW-0472">Membrane</keyword>
<organism evidence="10 11">
    <name type="scientific">Albugo candida</name>
    <dbReference type="NCBI Taxonomy" id="65357"/>
    <lineage>
        <taxon>Eukaryota</taxon>
        <taxon>Sar</taxon>
        <taxon>Stramenopiles</taxon>
        <taxon>Oomycota</taxon>
        <taxon>Peronosporomycetes</taxon>
        <taxon>Albuginales</taxon>
        <taxon>Albuginaceae</taxon>
        <taxon>Albugo</taxon>
    </lineage>
</organism>
<protein>
    <recommendedName>
        <fullName evidence="3 7">ER membrane protein complex subunit 3</fullName>
    </recommendedName>
</protein>
<dbReference type="InterPro" id="IPR002809">
    <property type="entry name" value="EMC3/TMCO1"/>
</dbReference>
<dbReference type="OrthoDB" id="6745403at2759"/>
<dbReference type="GO" id="GO:0034975">
    <property type="term" value="P:protein folding in endoplasmic reticulum"/>
    <property type="evidence" value="ECO:0007669"/>
    <property type="project" value="TreeGrafter"/>
</dbReference>
<evidence type="ECO:0000256" key="1">
    <source>
        <dbReference type="ARBA" id="ARBA00004141"/>
    </source>
</evidence>
<evidence type="ECO:0000256" key="7">
    <source>
        <dbReference type="PIRNR" id="PIRNR010045"/>
    </source>
</evidence>
<evidence type="ECO:0000313" key="11">
    <source>
        <dbReference type="Proteomes" id="UP000053237"/>
    </source>
</evidence>
<evidence type="ECO:0000256" key="2">
    <source>
        <dbReference type="ARBA" id="ARBA00005376"/>
    </source>
</evidence>
<dbReference type="PANTHER" id="PTHR13116">
    <property type="entry name" value="ER MEMBRANE PROTEIN COMPLEX SUBUNIT 3"/>
    <property type="match status" value="1"/>
</dbReference>
<evidence type="ECO:0000256" key="5">
    <source>
        <dbReference type="ARBA" id="ARBA00022989"/>
    </source>
</evidence>
<sequence>MAEIILDPSIRDWVVFPMLIIFVCSAMLRHYVTLLLKSDTIANADELRPINTIKRAQITRMNSKFIDPDAYAMRKHYFIASQKKHGIKGVLREKVKNESMNQMMNPNSMLEMMKGNMTFMVSNFVMMGLMSYFFGGFVIAKVPFSLTQKFKMMLQRGIELNTLDVSYVSSVSWYFLVMFGIRGFLSLILGEQSASDDTKAMQMQMGMGAGANMGFDAPKAYKQERVNLRLQVHEWALEHAEKKLLGEAIPVTALETSGPAPQNSTLANRKSKYQKVTKRKH</sequence>
<dbReference type="Proteomes" id="UP000053237">
    <property type="component" value="Unassembled WGS sequence"/>
</dbReference>
<comment type="similarity">
    <text evidence="2 7">Belongs to the EMC3 family.</text>
</comment>
<proteinExistence type="inferred from homology"/>
<feature type="transmembrane region" description="Helical" evidence="9">
    <location>
        <begin position="119"/>
        <end position="140"/>
    </location>
</feature>
<dbReference type="InterPro" id="IPR008568">
    <property type="entry name" value="EMC3"/>
</dbReference>
<evidence type="ECO:0000313" key="10">
    <source>
        <dbReference type="EMBL" id="CCI44822.1"/>
    </source>
</evidence>
<gene>
    <name evidence="10" type="ORF">BN9_056460</name>
</gene>
<evidence type="ECO:0000256" key="9">
    <source>
        <dbReference type="SAM" id="Phobius"/>
    </source>
</evidence>
<keyword evidence="5 9" id="KW-1133">Transmembrane helix</keyword>
<dbReference type="STRING" id="65357.A0A024GER2"/>
<comment type="caution">
    <text evidence="10">The sequence shown here is derived from an EMBL/GenBank/DDBJ whole genome shotgun (WGS) entry which is preliminary data.</text>
</comment>
<feature type="compositionally biased region" description="Basic residues" evidence="8">
    <location>
        <begin position="269"/>
        <end position="281"/>
    </location>
</feature>
<feature type="region of interest" description="Disordered" evidence="8">
    <location>
        <begin position="256"/>
        <end position="281"/>
    </location>
</feature>
<dbReference type="FunCoup" id="A0A024GER2">
    <property type="interactions" value="307"/>
</dbReference>
<dbReference type="PIRSF" id="PIRSF010045">
    <property type="entry name" value="DUF850_TM_euk"/>
    <property type="match status" value="1"/>
</dbReference>
<feature type="transmembrane region" description="Helical" evidence="9">
    <location>
        <begin position="171"/>
        <end position="189"/>
    </location>
</feature>
<feature type="compositionally biased region" description="Polar residues" evidence="8">
    <location>
        <begin position="259"/>
        <end position="268"/>
    </location>
</feature>
<dbReference type="PANTHER" id="PTHR13116:SF5">
    <property type="entry name" value="ER MEMBRANE PROTEIN COMPLEX SUBUNIT 3"/>
    <property type="match status" value="1"/>
</dbReference>
<dbReference type="SMART" id="SM01415">
    <property type="entry name" value="DUF106"/>
    <property type="match status" value="1"/>
</dbReference>
<reference evidence="10 11" key="1">
    <citation type="submission" date="2012-05" db="EMBL/GenBank/DDBJ databases">
        <title>Recombination and specialization in a pathogen metapopulation.</title>
        <authorList>
            <person name="Gardiner A."/>
            <person name="Kemen E."/>
            <person name="Schultz-Larsen T."/>
            <person name="MacLean D."/>
            <person name="Van Oosterhout C."/>
            <person name="Jones J.D.G."/>
        </authorList>
    </citation>
    <scope>NUCLEOTIDE SEQUENCE [LARGE SCALE GENOMIC DNA]</scope>
    <source>
        <strain evidence="10 11">Ac Nc2</strain>
    </source>
</reference>
<name>A0A024GER2_9STRA</name>
<evidence type="ECO:0000256" key="4">
    <source>
        <dbReference type="ARBA" id="ARBA00022692"/>
    </source>
</evidence>
<evidence type="ECO:0000256" key="8">
    <source>
        <dbReference type="SAM" id="MobiDB-lite"/>
    </source>
</evidence>
<dbReference type="Pfam" id="PF01956">
    <property type="entry name" value="EMC3_TMCO1"/>
    <property type="match status" value="1"/>
</dbReference>
<dbReference type="GO" id="GO:0072546">
    <property type="term" value="C:EMC complex"/>
    <property type="evidence" value="ECO:0007669"/>
    <property type="project" value="TreeGrafter"/>
</dbReference>
<dbReference type="AlphaFoldDB" id="A0A024GER2"/>
<dbReference type="InParanoid" id="A0A024GER2"/>
<evidence type="ECO:0000256" key="3">
    <source>
        <dbReference type="ARBA" id="ARBA00020822"/>
    </source>
</evidence>
<keyword evidence="11" id="KW-1185">Reference proteome</keyword>
<accession>A0A024GER2</accession>
<evidence type="ECO:0000256" key="6">
    <source>
        <dbReference type="ARBA" id="ARBA00023136"/>
    </source>
</evidence>
<keyword evidence="4 9" id="KW-0812">Transmembrane</keyword>
<dbReference type="EMBL" id="CAIX01000080">
    <property type="protein sequence ID" value="CCI44822.1"/>
    <property type="molecule type" value="Genomic_DNA"/>
</dbReference>
<feature type="transmembrane region" description="Helical" evidence="9">
    <location>
        <begin position="13"/>
        <end position="32"/>
    </location>
</feature>
<comment type="subcellular location">
    <subcellularLocation>
        <location evidence="1">Membrane</location>
        <topology evidence="1">Multi-pass membrane protein</topology>
    </subcellularLocation>
</comment>